<evidence type="ECO:0000313" key="10">
    <source>
        <dbReference type="Proteomes" id="UP000059074"/>
    </source>
</evidence>
<dbReference type="OrthoDB" id="9805316at2"/>
<dbReference type="GO" id="GO:0004659">
    <property type="term" value="F:prenyltransferase activity"/>
    <property type="evidence" value="ECO:0007669"/>
    <property type="project" value="InterPro"/>
</dbReference>
<proteinExistence type="inferred from homology"/>
<dbReference type="FunFam" id="1.10.600.10:FF:000001">
    <property type="entry name" value="Geranylgeranyl diphosphate synthase"/>
    <property type="match status" value="1"/>
</dbReference>
<evidence type="ECO:0000256" key="7">
    <source>
        <dbReference type="ARBA" id="ARBA00069024"/>
    </source>
</evidence>
<name>A0A109BBW9_HYPSL</name>
<accession>A0A109BBW9</accession>
<dbReference type="GO" id="GO:0005737">
    <property type="term" value="C:cytoplasm"/>
    <property type="evidence" value="ECO:0007669"/>
    <property type="project" value="UniProtKB-ARBA"/>
</dbReference>
<evidence type="ECO:0000256" key="1">
    <source>
        <dbReference type="ARBA" id="ARBA00001946"/>
    </source>
</evidence>
<comment type="similarity">
    <text evidence="2 8">Belongs to the FPP/GGPP synthase family.</text>
</comment>
<dbReference type="GO" id="GO:0046872">
    <property type="term" value="F:metal ion binding"/>
    <property type="evidence" value="ECO:0007669"/>
    <property type="project" value="UniProtKB-KW"/>
</dbReference>
<organism evidence="9 10">
    <name type="scientific">Hyphomicrobium sulfonivorans</name>
    <dbReference type="NCBI Taxonomy" id="121290"/>
    <lineage>
        <taxon>Bacteria</taxon>
        <taxon>Pseudomonadati</taxon>
        <taxon>Pseudomonadota</taxon>
        <taxon>Alphaproteobacteria</taxon>
        <taxon>Hyphomicrobiales</taxon>
        <taxon>Hyphomicrobiaceae</taxon>
        <taxon>Hyphomicrobium</taxon>
    </lineage>
</organism>
<dbReference type="RefSeq" id="WP_068463195.1">
    <property type="nucleotide sequence ID" value="NZ_LMTR01000075.1"/>
</dbReference>
<protein>
    <recommendedName>
        <fullName evidence="7">Probable farnesyl diphosphate synthase</fullName>
    </recommendedName>
</protein>
<reference evidence="9 10" key="1">
    <citation type="submission" date="2015-10" db="EMBL/GenBank/DDBJ databases">
        <title>Transcriptomic analysis of a linuron degrading triple-species bacterial consortium.</title>
        <authorList>
            <person name="Albers P."/>
        </authorList>
    </citation>
    <scope>NUCLEOTIDE SEQUENCE [LARGE SCALE GENOMIC DNA]</scope>
    <source>
        <strain evidence="9 10">WDL6</strain>
    </source>
</reference>
<evidence type="ECO:0000256" key="2">
    <source>
        <dbReference type="ARBA" id="ARBA00006706"/>
    </source>
</evidence>
<dbReference type="SUPFAM" id="SSF48576">
    <property type="entry name" value="Terpenoid synthases"/>
    <property type="match status" value="1"/>
</dbReference>
<dbReference type="SFLD" id="SFLDS00005">
    <property type="entry name" value="Isoprenoid_Synthase_Type_I"/>
    <property type="match status" value="1"/>
</dbReference>
<dbReference type="InterPro" id="IPR053378">
    <property type="entry name" value="Prenyl_diphosphate_synthase"/>
</dbReference>
<dbReference type="STRING" id="121290.APY04_2631"/>
<dbReference type="GO" id="GO:0016114">
    <property type="term" value="P:terpenoid biosynthetic process"/>
    <property type="evidence" value="ECO:0007669"/>
    <property type="project" value="UniProtKB-ARBA"/>
</dbReference>
<dbReference type="PROSITE" id="PS00444">
    <property type="entry name" value="POLYPRENYL_SYNTHASE_2"/>
    <property type="match status" value="1"/>
</dbReference>
<keyword evidence="4" id="KW-0479">Metal-binding</keyword>
<evidence type="ECO:0000256" key="6">
    <source>
        <dbReference type="ARBA" id="ARBA00023229"/>
    </source>
</evidence>
<dbReference type="Gene3D" id="1.10.600.10">
    <property type="entry name" value="Farnesyl Diphosphate Synthase"/>
    <property type="match status" value="1"/>
</dbReference>
<keyword evidence="5" id="KW-0460">Magnesium</keyword>
<dbReference type="PANTHER" id="PTHR43281:SF1">
    <property type="entry name" value="FARNESYL DIPHOSPHATE SYNTHASE"/>
    <property type="match status" value="1"/>
</dbReference>
<keyword evidence="10" id="KW-1185">Reference proteome</keyword>
<keyword evidence="6" id="KW-0414">Isoprene biosynthesis</keyword>
<evidence type="ECO:0000313" key="9">
    <source>
        <dbReference type="EMBL" id="KWT65784.1"/>
    </source>
</evidence>
<keyword evidence="3 8" id="KW-0808">Transferase</keyword>
<evidence type="ECO:0000256" key="3">
    <source>
        <dbReference type="ARBA" id="ARBA00022679"/>
    </source>
</evidence>
<dbReference type="CDD" id="cd00685">
    <property type="entry name" value="Trans_IPPS_HT"/>
    <property type="match status" value="1"/>
</dbReference>
<gene>
    <name evidence="9" type="ORF">APY04_2631</name>
</gene>
<dbReference type="EMBL" id="LMTR01000075">
    <property type="protein sequence ID" value="KWT65784.1"/>
    <property type="molecule type" value="Genomic_DNA"/>
</dbReference>
<dbReference type="InterPro" id="IPR033749">
    <property type="entry name" value="Polyprenyl_synt_CS"/>
</dbReference>
<evidence type="ECO:0000256" key="8">
    <source>
        <dbReference type="RuleBase" id="RU004466"/>
    </source>
</evidence>
<comment type="caution">
    <text evidence="9">The sequence shown here is derived from an EMBL/GenBank/DDBJ whole genome shotgun (WGS) entry which is preliminary data.</text>
</comment>
<dbReference type="PANTHER" id="PTHR43281">
    <property type="entry name" value="FARNESYL DIPHOSPHATE SYNTHASE"/>
    <property type="match status" value="1"/>
</dbReference>
<dbReference type="InterPro" id="IPR000092">
    <property type="entry name" value="Polyprenyl_synt"/>
</dbReference>
<dbReference type="PATRIC" id="fig|121290.4.peg.1943"/>
<dbReference type="Pfam" id="PF00348">
    <property type="entry name" value="polyprenyl_synt"/>
    <property type="match status" value="1"/>
</dbReference>
<evidence type="ECO:0000256" key="5">
    <source>
        <dbReference type="ARBA" id="ARBA00022842"/>
    </source>
</evidence>
<dbReference type="Proteomes" id="UP000059074">
    <property type="component" value="Unassembled WGS sequence"/>
</dbReference>
<dbReference type="InterPro" id="IPR008949">
    <property type="entry name" value="Isoprenoid_synthase_dom_sf"/>
</dbReference>
<dbReference type="AlphaFoldDB" id="A0A109BBW9"/>
<sequence>MTFVQRLATGAERIEQHLAEMLAKYGPQKGSRLNAAMAHALLGGGKRFRPFLVIESAALFGVPIESALDAAAAFECVHCYSLAHDDLPSMDNDDLRRGRPTVHKAFDEWTAILAGDALLTLAFEIMASESAHADPVVRAQMVALLAKAAGGRGMVLGQMLDLEAEKRNEPARPSADHIRHLQGLKTGALIASACEAGAVLGAASSVQRDALRTYGENLGLAFQIADDLLDAEGDAATMGKAAGKDAAAGKATLVDLIGIENARAQLAEAVRCAEAALAPFGERASPLIQAAHFAAKREH</sequence>
<comment type="cofactor">
    <cofactor evidence="1">
        <name>Mg(2+)</name>
        <dbReference type="ChEBI" id="CHEBI:18420"/>
    </cofactor>
</comment>
<dbReference type="NCBIfam" id="NF045485">
    <property type="entry name" value="FPPsyn"/>
    <property type="match status" value="1"/>
</dbReference>
<evidence type="ECO:0000256" key="4">
    <source>
        <dbReference type="ARBA" id="ARBA00022723"/>
    </source>
</evidence>
<dbReference type="SFLD" id="SFLDG01017">
    <property type="entry name" value="Polyprenyl_Transferase_Like"/>
    <property type="match status" value="1"/>
</dbReference>